<evidence type="ECO:0000259" key="2">
    <source>
        <dbReference type="SMART" id="SM00458"/>
    </source>
</evidence>
<sequence>MERDGTPFGYEPGTGPGVFLREESTLRRHRLGAVFLALAMALAAGLALTPPAYADTSGTTQNYGNGLCLTPDNGVTGALVRQQPCDRITTGARNLMQEWDLICKDANCGVRQYRNNGSGLCLRARGPGGPSNGLQIMLWACNQISDLNWMNRPGPVAGTFVLESRIAGSTGYCLDVPGGSWTPGVALQLYQCNQTPTQAWQMLFPVIE</sequence>
<dbReference type="KEGG" id="pfla:Pflav_012090"/>
<keyword evidence="1" id="KW-1133">Transmembrane helix</keyword>
<protein>
    <recommendedName>
        <fullName evidence="2">Ricin B lectin domain-containing protein</fullName>
    </recommendedName>
</protein>
<dbReference type="EMBL" id="AP022870">
    <property type="protein sequence ID" value="BCB74799.1"/>
    <property type="molecule type" value="Genomic_DNA"/>
</dbReference>
<reference evidence="3 4" key="1">
    <citation type="submission" date="2020-03" db="EMBL/GenBank/DDBJ databases">
        <title>Whole genome shotgun sequence of Phytohabitans flavus NBRC 107702.</title>
        <authorList>
            <person name="Komaki H."/>
            <person name="Tamura T."/>
        </authorList>
    </citation>
    <scope>NUCLEOTIDE SEQUENCE [LARGE SCALE GENOMIC DNA]</scope>
    <source>
        <strain evidence="3 4">NBRC 107702</strain>
    </source>
</reference>
<dbReference type="Pfam" id="PF00652">
    <property type="entry name" value="Ricin_B_lectin"/>
    <property type="match status" value="1"/>
</dbReference>
<organism evidence="3 4">
    <name type="scientific">Phytohabitans flavus</name>
    <dbReference type="NCBI Taxonomy" id="1076124"/>
    <lineage>
        <taxon>Bacteria</taxon>
        <taxon>Bacillati</taxon>
        <taxon>Actinomycetota</taxon>
        <taxon>Actinomycetes</taxon>
        <taxon>Micromonosporales</taxon>
        <taxon>Micromonosporaceae</taxon>
    </lineage>
</organism>
<dbReference type="InterPro" id="IPR000772">
    <property type="entry name" value="Ricin_B_lectin"/>
</dbReference>
<dbReference type="SMART" id="SM00458">
    <property type="entry name" value="RICIN"/>
    <property type="match status" value="1"/>
</dbReference>
<feature type="domain" description="Ricin B lectin" evidence="2">
    <location>
        <begin position="57"/>
        <end position="203"/>
    </location>
</feature>
<evidence type="ECO:0000313" key="4">
    <source>
        <dbReference type="Proteomes" id="UP000502508"/>
    </source>
</evidence>
<dbReference type="Proteomes" id="UP000502508">
    <property type="component" value="Chromosome"/>
</dbReference>
<accession>A0A6F8XLY4</accession>
<dbReference type="AlphaFoldDB" id="A0A6F8XLY4"/>
<evidence type="ECO:0000313" key="3">
    <source>
        <dbReference type="EMBL" id="BCB74799.1"/>
    </source>
</evidence>
<gene>
    <name evidence="3" type="ORF">Pflav_012090</name>
</gene>
<proteinExistence type="predicted"/>
<keyword evidence="1" id="KW-0472">Membrane</keyword>
<dbReference type="PROSITE" id="PS50231">
    <property type="entry name" value="RICIN_B_LECTIN"/>
    <property type="match status" value="1"/>
</dbReference>
<keyword evidence="4" id="KW-1185">Reference proteome</keyword>
<name>A0A6F8XLY4_9ACTN</name>
<dbReference type="InterPro" id="IPR035992">
    <property type="entry name" value="Ricin_B-like_lectins"/>
</dbReference>
<dbReference type="Gene3D" id="2.80.10.50">
    <property type="match status" value="2"/>
</dbReference>
<evidence type="ECO:0000256" key="1">
    <source>
        <dbReference type="SAM" id="Phobius"/>
    </source>
</evidence>
<keyword evidence="1" id="KW-0812">Transmembrane</keyword>
<feature type="transmembrane region" description="Helical" evidence="1">
    <location>
        <begin position="31"/>
        <end position="53"/>
    </location>
</feature>
<dbReference type="CDD" id="cd00161">
    <property type="entry name" value="beta-trefoil_Ricin-like"/>
    <property type="match status" value="1"/>
</dbReference>
<dbReference type="SUPFAM" id="SSF50370">
    <property type="entry name" value="Ricin B-like lectins"/>
    <property type="match status" value="1"/>
</dbReference>
<reference evidence="3 4" key="2">
    <citation type="submission" date="2020-03" db="EMBL/GenBank/DDBJ databases">
        <authorList>
            <person name="Ichikawa N."/>
            <person name="Kimura A."/>
            <person name="Kitahashi Y."/>
            <person name="Uohara A."/>
        </authorList>
    </citation>
    <scope>NUCLEOTIDE SEQUENCE [LARGE SCALE GENOMIC DNA]</scope>
    <source>
        <strain evidence="3 4">NBRC 107702</strain>
    </source>
</reference>